<dbReference type="SUPFAM" id="SSF49785">
    <property type="entry name" value="Galactose-binding domain-like"/>
    <property type="match status" value="1"/>
</dbReference>
<dbReference type="Pfam" id="PF02836">
    <property type="entry name" value="Glyco_hydro_2_C"/>
    <property type="match status" value="1"/>
</dbReference>
<evidence type="ECO:0000256" key="3">
    <source>
        <dbReference type="ARBA" id="ARBA00012756"/>
    </source>
</evidence>
<dbReference type="InterPro" id="IPR017853">
    <property type="entry name" value="GH"/>
</dbReference>
<dbReference type="InterPro" id="IPR006101">
    <property type="entry name" value="Glyco_hydro_2"/>
</dbReference>
<dbReference type="EMBL" id="SMAL01000006">
    <property type="protein sequence ID" value="TCT14386.1"/>
    <property type="molecule type" value="Genomic_DNA"/>
</dbReference>
<dbReference type="SUPFAM" id="SSF49303">
    <property type="entry name" value="beta-Galactosidase/glucuronidase domain"/>
    <property type="match status" value="2"/>
</dbReference>
<dbReference type="Gene3D" id="2.60.120.260">
    <property type="entry name" value="Galactose-binding domain-like"/>
    <property type="match status" value="1"/>
</dbReference>
<dbReference type="SUPFAM" id="SSF51445">
    <property type="entry name" value="(Trans)glycosidases"/>
    <property type="match status" value="1"/>
</dbReference>
<evidence type="ECO:0000256" key="7">
    <source>
        <dbReference type="ARBA" id="ARBA00032230"/>
    </source>
</evidence>
<proteinExistence type="inferred from homology"/>
<dbReference type="PANTHER" id="PTHR46323">
    <property type="entry name" value="BETA-GALACTOSIDASE"/>
    <property type="match status" value="1"/>
</dbReference>
<dbReference type="InterPro" id="IPR032312">
    <property type="entry name" value="LacZ_4"/>
</dbReference>
<dbReference type="Pfam" id="PF00703">
    <property type="entry name" value="Glyco_hydro_2"/>
    <property type="match status" value="1"/>
</dbReference>
<dbReference type="InterPro" id="IPR011013">
    <property type="entry name" value="Gal_mutarotase_sf_dom"/>
</dbReference>
<dbReference type="InterPro" id="IPR023230">
    <property type="entry name" value="Glyco_hydro_2_CS"/>
</dbReference>
<dbReference type="GO" id="GO:0005990">
    <property type="term" value="P:lactose catabolic process"/>
    <property type="evidence" value="ECO:0007669"/>
    <property type="project" value="TreeGrafter"/>
</dbReference>
<dbReference type="GO" id="GO:0009341">
    <property type="term" value="C:beta-galactosidase complex"/>
    <property type="evidence" value="ECO:0007669"/>
    <property type="project" value="InterPro"/>
</dbReference>
<dbReference type="Gene3D" id="2.70.98.10">
    <property type="match status" value="1"/>
</dbReference>
<evidence type="ECO:0000256" key="1">
    <source>
        <dbReference type="ARBA" id="ARBA00001412"/>
    </source>
</evidence>
<dbReference type="InterPro" id="IPR013783">
    <property type="entry name" value="Ig-like_fold"/>
</dbReference>
<dbReference type="Pfam" id="PF02837">
    <property type="entry name" value="Glyco_hydro_2_N"/>
    <property type="match status" value="1"/>
</dbReference>
<dbReference type="EC" id="3.2.1.23" evidence="3 8"/>
<dbReference type="InterPro" id="IPR023232">
    <property type="entry name" value="Glyco_hydro_2_AS"/>
</dbReference>
<dbReference type="PROSITE" id="PS00719">
    <property type="entry name" value="GLYCOSYL_HYDROL_F2_1"/>
    <property type="match status" value="1"/>
</dbReference>
<evidence type="ECO:0000313" key="11">
    <source>
        <dbReference type="Proteomes" id="UP000294902"/>
    </source>
</evidence>
<dbReference type="InterPro" id="IPR036156">
    <property type="entry name" value="Beta-gal/glucu_dom_sf"/>
</dbReference>
<keyword evidence="11" id="KW-1185">Reference proteome</keyword>
<dbReference type="InterPro" id="IPR006103">
    <property type="entry name" value="Glyco_hydro_2_cat"/>
</dbReference>
<dbReference type="PROSITE" id="PS00608">
    <property type="entry name" value="GLYCOSYL_HYDROL_F2_2"/>
    <property type="match status" value="1"/>
</dbReference>
<evidence type="ECO:0000256" key="6">
    <source>
        <dbReference type="ARBA" id="ARBA00023295"/>
    </source>
</evidence>
<gene>
    <name evidence="10" type="ORF">EDC18_106190</name>
</gene>
<comment type="caution">
    <text evidence="10">The sequence shown here is derived from an EMBL/GenBank/DDBJ whole genome shotgun (WGS) entry which is preliminary data.</text>
</comment>
<dbReference type="InterPro" id="IPR006104">
    <property type="entry name" value="Glyco_hydro_2_N"/>
</dbReference>
<keyword evidence="5 8" id="KW-0378">Hydrolase</keyword>
<dbReference type="InterPro" id="IPR004199">
    <property type="entry name" value="B-gal_small/dom_5"/>
</dbReference>
<dbReference type="InterPro" id="IPR014718">
    <property type="entry name" value="GH-type_carb-bd"/>
</dbReference>
<dbReference type="Pfam" id="PF02929">
    <property type="entry name" value="Bgal_small_N"/>
    <property type="match status" value="1"/>
</dbReference>
<dbReference type="GO" id="GO:0004565">
    <property type="term" value="F:beta-galactosidase activity"/>
    <property type="evidence" value="ECO:0007669"/>
    <property type="project" value="UniProtKB-EC"/>
</dbReference>
<comment type="catalytic activity">
    <reaction evidence="1 8">
        <text>Hydrolysis of terminal non-reducing beta-D-galactose residues in beta-D-galactosides.</text>
        <dbReference type="EC" id="3.2.1.23"/>
    </reaction>
</comment>
<reference evidence="10 11" key="1">
    <citation type="submission" date="2019-03" db="EMBL/GenBank/DDBJ databases">
        <title>Genomic Encyclopedia of Type Strains, Phase IV (KMG-IV): sequencing the most valuable type-strain genomes for metagenomic binning, comparative biology and taxonomic classification.</title>
        <authorList>
            <person name="Goeker M."/>
        </authorList>
    </citation>
    <scope>NUCLEOTIDE SEQUENCE [LARGE SCALE GENOMIC DNA]</scope>
    <source>
        <strain evidence="10 11">DSM 24629</strain>
    </source>
</reference>
<evidence type="ECO:0000313" key="10">
    <source>
        <dbReference type="EMBL" id="TCT14386.1"/>
    </source>
</evidence>
<dbReference type="SUPFAM" id="SSF74650">
    <property type="entry name" value="Galactose mutarotase-like"/>
    <property type="match status" value="1"/>
</dbReference>
<evidence type="ECO:0000256" key="2">
    <source>
        <dbReference type="ARBA" id="ARBA00007401"/>
    </source>
</evidence>
<accession>A0A4R3MJZ0</accession>
<dbReference type="InterPro" id="IPR006102">
    <property type="entry name" value="Ig-like_GH2"/>
</dbReference>
<comment type="similarity">
    <text evidence="2 8">Belongs to the glycosyl hydrolase 2 family.</text>
</comment>
<sequence>MHKKRMYEWENPEVIGVNKEAGHAYLDRYNSLEESCCNEKKYKMTLNGIWKFKYSNSPLERPEFFYEKDFNVEEWDDIQVPSVWETQGYGTPYYLAFDYPPSISKNPKEIPKINHKDNPVGSYKKEFTLPTPWKDENVYIYFGAVKSAFYLWVNGEKVGYSQGSMTPAEFNITTYIKPGVNEVSVEVYKYSDGTYLEDQDMWFFGGIYRDVFLYSEPKQFIWDYYLYSELEDDYKKGKLHLKLSFKNTALSKSAQQIEIFIKGQLNEEILQMKGKIVLDANSEKNFVFSEIVSNPKLWSAETPNLYTVYMVLKDHLGKNIEVKKAQFGFRDIKIKDATFLVNGKPILLKGVNRHDFHPKTGWYLTEEEYHKDLRILKQHNINAVRTSHYPNDTRFYELCDRYGIYVMDEADVETHGVRKKGIPGDKKEWEKAVIDRMERMVLRDRNYTCIIIWSLGNEAGFGRSFHLMKKAAKKIDHTRPFHYEGDKDLSVSDMISFMYKEPDFIDVVGNKKDIKRSLKDKMSNLLAADNKSFKGKDYEDKPALLCEFAHCMENSLGNFKDFVDKFKKYNNWMGGFIWDFVDQSIYKEEDGKEMWLYGGDFNEEKHHGYFCANGLVLADRQLHPAILEVKKVYQNISMEVVDLKQGLYKIKNENFWSSLEGVSLRWFITKDGVIVKENVDDTLNLLPQEEIKVSINYNNINKDGNYDYQINFEFITKDDNIWSSKGHVLAWEQFQLEKRTMERALNSQIQIEIEESEETINLRGNNFSLLVNKETGQISSYKYNQQEILKKPLKPNYWRVPTDNDRGAGNLRPHKLKHIIDNSWKAPKSKTTKIKINNKENMCIIEVKSKTQNFKRNNILKYIVTGNGQVLVEHRVIPKKEMIRFGMQCQVSKEMNYLKFYGRGPQENYWDRKEGSPIGLYTGEVNDFIHNYLRPQENGNHTDVDWFEIKDKYGRGIRISSYGNKKLNMSVWPYEMEALEVASHIHEINYSDTYTVNIDYMQKGVGGDYPGEAMLKDKYKIKPNKEYRYQYIIEPIKVE</sequence>
<dbReference type="OrthoDB" id="9762066at2"/>
<evidence type="ECO:0000256" key="5">
    <source>
        <dbReference type="ARBA" id="ARBA00022801"/>
    </source>
</evidence>
<dbReference type="RefSeq" id="WP_132252717.1">
    <property type="nucleotide sequence ID" value="NZ_SMAL01000006.1"/>
</dbReference>
<evidence type="ECO:0000256" key="4">
    <source>
        <dbReference type="ARBA" id="ARBA00013303"/>
    </source>
</evidence>
<evidence type="ECO:0000259" key="9">
    <source>
        <dbReference type="SMART" id="SM01038"/>
    </source>
</evidence>
<feature type="domain" description="Beta galactosidase small chain/" evidence="9">
    <location>
        <begin position="761"/>
        <end position="1034"/>
    </location>
</feature>
<dbReference type="Gene3D" id="2.60.40.10">
    <property type="entry name" value="Immunoglobulins"/>
    <property type="match status" value="2"/>
</dbReference>
<dbReference type="AlphaFoldDB" id="A0A4R3MJZ0"/>
<name>A0A4R3MJZ0_9FIRM</name>
<dbReference type="Pfam" id="PF16353">
    <property type="entry name" value="LacZ_4"/>
    <property type="match status" value="1"/>
</dbReference>
<organism evidence="10 11">
    <name type="scientific">Natranaerovirga pectinivora</name>
    <dbReference type="NCBI Taxonomy" id="682400"/>
    <lineage>
        <taxon>Bacteria</taxon>
        <taxon>Bacillati</taxon>
        <taxon>Bacillota</taxon>
        <taxon>Clostridia</taxon>
        <taxon>Lachnospirales</taxon>
        <taxon>Natranaerovirgaceae</taxon>
        <taxon>Natranaerovirga</taxon>
    </lineage>
</organism>
<protein>
    <recommendedName>
        <fullName evidence="4 8">Beta-galactosidase</fullName>
        <ecNumber evidence="3 8">3.2.1.23</ecNumber>
    </recommendedName>
    <alternativeName>
        <fullName evidence="7 8">Lactase</fullName>
    </alternativeName>
</protein>
<dbReference type="SMART" id="SM01038">
    <property type="entry name" value="Bgal_small_N"/>
    <property type="match status" value="1"/>
</dbReference>
<evidence type="ECO:0000256" key="8">
    <source>
        <dbReference type="RuleBase" id="RU361154"/>
    </source>
</evidence>
<dbReference type="Gene3D" id="3.20.20.80">
    <property type="entry name" value="Glycosidases"/>
    <property type="match status" value="1"/>
</dbReference>
<dbReference type="PRINTS" id="PR00132">
    <property type="entry name" value="GLHYDRLASE2"/>
</dbReference>
<dbReference type="Proteomes" id="UP000294902">
    <property type="component" value="Unassembled WGS sequence"/>
</dbReference>
<keyword evidence="6 8" id="KW-0326">Glycosidase</keyword>
<dbReference type="PANTHER" id="PTHR46323:SF2">
    <property type="entry name" value="BETA-GALACTOSIDASE"/>
    <property type="match status" value="1"/>
</dbReference>
<dbReference type="InterPro" id="IPR050347">
    <property type="entry name" value="Bact_Beta-galactosidase"/>
</dbReference>
<dbReference type="GO" id="GO:0030246">
    <property type="term" value="F:carbohydrate binding"/>
    <property type="evidence" value="ECO:0007669"/>
    <property type="project" value="InterPro"/>
</dbReference>
<dbReference type="InterPro" id="IPR008979">
    <property type="entry name" value="Galactose-bd-like_sf"/>
</dbReference>